<dbReference type="InterPro" id="IPR026838">
    <property type="entry name" value="YheC/D"/>
</dbReference>
<reference evidence="1 2" key="1">
    <citation type="submission" date="2019-10" db="EMBL/GenBank/DDBJ databases">
        <title>Description of Paenibacillus pedi sp. nov.</title>
        <authorList>
            <person name="Carlier A."/>
            <person name="Qi S."/>
        </authorList>
    </citation>
    <scope>NUCLEOTIDE SEQUENCE [LARGE SCALE GENOMIC DNA]</scope>
    <source>
        <strain evidence="1 2">LMG 31457</strain>
    </source>
</reference>
<dbReference type="EMBL" id="WHNZ01000042">
    <property type="protein sequence ID" value="NOV02335.1"/>
    <property type="molecule type" value="Genomic_DNA"/>
</dbReference>
<sequence>MLPGKWGLHTFYMKDNVIRAYLPDTRQFNQLTLKHLLGKYQSVYIKPNMSHAGKGIKKAWKSKDGYRLVKVKGKYKTFRTVQKLYKTIRKNTRSEAYIIQQSIDLAELKSRPFDIRVMMMRNSQNRWSFMGMLAKVAGKSSVITNVNRGGGYVISVDQALSDSLELKTMEKRKITQKLIRLSYRICNRFIHYKYSSQIGIDFAIDKNKRLWVIEVNFDYPSHLLFSKLKDQTIYRKIKTVSRSYNNALRAGKFKRK</sequence>
<proteinExistence type="predicted"/>
<comment type="caution">
    <text evidence="1">The sequence shown here is derived from an EMBL/GenBank/DDBJ whole genome shotgun (WGS) entry which is preliminary data.</text>
</comment>
<evidence type="ECO:0000313" key="1">
    <source>
        <dbReference type="EMBL" id="NOV02335.1"/>
    </source>
</evidence>
<keyword evidence="2" id="KW-1185">Reference proteome</keyword>
<accession>A0ABX1ZQH9</accession>
<name>A0ABX1ZQH9_9BACL</name>
<gene>
    <name evidence="1" type="ORF">GC097_20205</name>
</gene>
<protein>
    <submittedName>
        <fullName evidence="1">YheC/YheD family protein</fullName>
    </submittedName>
</protein>
<organism evidence="1 2">
    <name type="scientific">Paenibacillus planticolens</name>
    <dbReference type="NCBI Taxonomy" id="2654976"/>
    <lineage>
        <taxon>Bacteria</taxon>
        <taxon>Bacillati</taxon>
        <taxon>Bacillota</taxon>
        <taxon>Bacilli</taxon>
        <taxon>Bacillales</taxon>
        <taxon>Paenibacillaceae</taxon>
        <taxon>Paenibacillus</taxon>
    </lineage>
</organism>
<dbReference type="Proteomes" id="UP000618579">
    <property type="component" value="Unassembled WGS sequence"/>
</dbReference>
<dbReference type="Gene3D" id="3.30.470.20">
    <property type="entry name" value="ATP-grasp fold, B domain"/>
    <property type="match status" value="1"/>
</dbReference>
<evidence type="ECO:0000313" key="2">
    <source>
        <dbReference type="Proteomes" id="UP000618579"/>
    </source>
</evidence>
<dbReference type="RefSeq" id="WP_171685157.1">
    <property type="nucleotide sequence ID" value="NZ_WHNZ01000042.1"/>
</dbReference>
<dbReference type="SUPFAM" id="SSF56059">
    <property type="entry name" value="Glutathione synthetase ATP-binding domain-like"/>
    <property type="match status" value="1"/>
</dbReference>
<dbReference type="Pfam" id="PF14398">
    <property type="entry name" value="ATPgrasp_YheCD"/>
    <property type="match status" value="1"/>
</dbReference>